<accession>A0A9E4N3G8</accession>
<comment type="caution">
    <text evidence="1">The sequence shown here is derived from an EMBL/GenBank/DDBJ whole genome shotgun (WGS) entry which is preliminary data.</text>
</comment>
<dbReference type="AlphaFoldDB" id="A0A9E4N3G8"/>
<evidence type="ECO:0000313" key="2">
    <source>
        <dbReference type="Proteomes" id="UP000886667"/>
    </source>
</evidence>
<organism evidence="1 2">
    <name type="scientific">Candidatus Thiodiazotropha taylori</name>
    <dbReference type="NCBI Taxonomy" id="2792791"/>
    <lineage>
        <taxon>Bacteria</taxon>
        <taxon>Pseudomonadati</taxon>
        <taxon>Pseudomonadota</taxon>
        <taxon>Gammaproteobacteria</taxon>
        <taxon>Chromatiales</taxon>
        <taxon>Sedimenticolaceae</taxon>
        <taxon>Candidatus Thiodiazotropha</taxon>
    </lineage>
</organism>
<name>A0A9E4N3G8_9GAMM</name>
<proteinExistence type="predicted"/>
<dbReference type="Proteomes" id="UP000886667">
    <property type="component" value="Unassembled WGS sequence"/>
</dbReference>
<dbReference type="EMBL" id="JAEPCM010000016">
    <property type="protein sequence ID" value="MCG7944828.1"/>
    <property type="molecule type" value="Genomic_DNA"/>
</dbReference>
<gene>
    <name evidence="1" type="ORF">JAZ07_00620</name>
</gene>
<sequence>MTNVWVSFKNRHSPNYRFSTDNPNCIEIAQLREMVKQQSADHRQWNKRIDTVSWMAGREKKPMLSLRVRPRGPRQAYAYDTLASDATHYDVYIKEYAVY</sequence>
<protein>
    <submittedName>
        <fullName evidence="1">Uncharacterized protein</fullName>
    </submittedName>
</protein>
<evidence type="ECO:0000313" key="1">
    <source>
        <dbReference type="EMBL" id="MCG7944828.1"/>
    </source>
</evidence>
<reference evidence="1" key="1">
    <citation type="journal article" date="2021" name="Proc. Natl. Acad. Sci. U.S.A.">
        <title>Global biogeography of chemosynthetic symbionts reveals both localized and globally distributed symbiont groups. .</title>
        <authorList>
            <person name="Osvatic J.T."/>
            <person name="Wilkins L.G.E."/>
            <person name="Leibrecht L."/>
            <person name="Leray M."/>
            <person name="Zauner S."/>
            <person name="Polzin J."/>
            <person name="Camacho Y."/>
            <person name="Gros O."/>
            <person name="van Gils J.A."/>
            <person name="Eisen J.A."/>
            <person name="Petersen J.M."/>
            <person name="Yuen B."/>
        </authorList>
    </citation>
    <scope>NUCLEOTIDE SEQUENCE</scope>
    <source>
        <strain evidence="1">MAGclacostrist064TRANS</strain>
    </source>
</reference>